<dbReference type="InterPro" id="IPR018484">
    <property type="entry name" value="FGGY_N"/>
</dbReference>
<dbReference type="PROSITE" id="PS00933">
    <property type="entry name" value="FGGY_KINASES_1"/>
    <property type="match status" value="1"/>
</dbReference>
<dbReference type="PANTHER" id="PTHR43095">
    <property type="entry name" value="SUGAR KINASE"/>
    <property type="match status" value="1"/>
</dbReference>
<evidence type="ECO:0000256" key="5">
    <source>
        <dbReference type="ARBA" id="ARBA00022777"/>
    </source>
</evidence>
<evidence type="ECO:0000256" key="8">
    <source>
        <dbReference type="RuleBase" id="RU003733"/>
    </source>
</evidence>
<feature type="domain" description="Carbohydrate kinase FGGY N-terminal" evidence="10">
    <location>
        <begin position="5"/>
        <end position="249"/>
    </location>
</feature>
<organism evidence="12 13">
    <name type="scientific">candidate division KSB3 bacterium</name>
    <dbReference type="NCBI Taxonomy" id="2044937"/>
    <lineage>
        <taxon>Bacteria</taxon>
        <taxon>candidate division KSB3</taxon>
    </lineage>
</organism>
<dbReference type="Proteomes" id="UP000230821">
    <property type="component" value="Unassembled WGS sequence"/>
</dbReference>
<dbReference type="InterPro" id="IPR043129">
    <property type="entry name" value="ATPase_NBD"/>
</dbReference>
<dbReference type="EMBL" id="PDSK01000078">
    <property type="protein sequence ID" value="PIE34707.1"/>
    <property type="molecule type" value="Genomic_DNA"/>
</dbReference>
<accession>A0A2G6KGC7</accession>
<reference evidence="12 13" key="1">
    <citation type="submission" date="2017-10" db="EMBL/GenBank/DDBJ databases">
        <title>Novel microbial diversity and functional potential in the marine mammal oral microbiome.</title>
        <authorList>
            <person name="Dudek N.K."/>
            <person name="Sun C.L."/>
            <person name="Burstein D."/>
            <person name="Kantor R.S."/>
            <person name="Aliaga Goltsman D.S."/>
            <person name="Bik E.M."/>
            <person name="Thomas B.C."/>
            <person name="Banfield J.F."/>
            <person name="Relman D.A."/>
        </authorList>
    </citation>
    <scope>NUCLEOTIDE SEQUENCE [LARGE SCALE GENOMIC DNA]</scope>
    <source>
        <strain evidence="12">DOLJORAL78_47_16</strain>
    </source>
</reference>
<gene>
    <name evidence="9 12" type="primary">xylB</name>
    <name evidence="12" type="ORF">CSA56_06965</name>
</gene>
<sequence length="512" mass="56409">MKTVYLLAHDLGTTGNKATLYSSGGELIASDVYSYHTYYPKHNWVEQNPEDWWKATCISTQRLLEKSRVHPNDVAVISFSGQMMGAVMVDKAGNPLRDCIIWADMRSEKQAADIAARISSEEVYQISGNPISPSYTIEKVMWIRDNQPDIFRQTYKFLHAKDYLVAKLTGRFVTDYTDASGTNTFDLIKQEWSEPLVETTGLPFNIFPEAHPSIAVVGEVTTAASNEVGLRSGTPVVIGAADGCCAAVGAGVVREGSAYNYLGSSSWIALATPKPLLDPKQRTVTFCHVDPNMMMPIATMQCVGGAYQWFKDEVGHIETKAGEDAGISPFELLNLKAESTVPGSHSLLFLPYLLGERTPYWNPNARGAYIGLTRGHTREDLTRAILEGAIFGLRTMVDTFVDQGVQIDEVRVIGGGARGRLFCQIQADIFRRNILRTQLLEEATSLGAAIAGGIGVGIFKDFSVAEELVGIADVFTPRQQEGECYEKLYEIFKESYHALVPIYEKLAALNME</sequence>
<evidence type="ECO:0000256" key="7">
    <source>
        <dbReference type="ARBA" id="ARBA00023277"/>
    </source>
</evidence>
<dbReference type="PROSITE" id="PS00445">
    <property type="entry name" value="FGGY_KINASES_2"/>
    <property type="match status" value="1"/>
</dbReference>
<dbReference type="EC" id="2.7.1.17" evidence="9"/>
<evidence type="ECO:0000259" key="11">
    <source>
        <dbReference type="Pfam" id="PF02782"/>
    </source>
</evidence>
<dbReference type="NCBIfam" id="TIGR01312">
    <property type="entry name" value="XylB"/>
    <property type="match status" value="1"/>
</dbReference>
<keyword evidence="5 8" id="KW-0418">Kinase</keyword>
<dbReference type="SUPFAM" id="SSF53067">
    <property type="entry name" value="Actin-like ATPase domain"/>
    <property type="match status" value="2"/>
</dbReference>
<comment type="caution">
    <text evidence="12">The sequence shown here is derived from an EMBL/GenBank/DDBJ whole genome shotgun (WGS) entry which is preliminary data.</text>
</comment>
<dbReference type="InterPro" id="IPR018483">
    <property type="entry name" value="Carb_kinase_FGGY_CS"/>
</dbReference>
<dbReference type="GO" id="GO:0005997">
    <property type="term" value="P:xylulose metabolic process"/>
    <property type="evidence" value="ECO:0007669"/>
    <property type="project" value="InterPro"/>
</dbReference>
<comment type="catalytic activity">
    <reaction evidence="9">
        <text>D-xylulose + ATP = D-xylulose 5-phosphate + ADP + H(+)</text>
        <dbReference type="Rhea" id="RHEA:10964"/>
        <dbReference type="ChEBI" id="CHEBI:15378"/>
        <dbReference type="ChEBI" id="CHEBI:17140"/>
        <dbReference type="ChEBI" id="CHEBI:30616"/>
        <dbReference type="ChEBI" id="CHEBI:57737"/>
        <dbReference type="ChEBI" id="CHEBI:456216"/>
        <dbReference type="EC" id="2.7.1.17"/>
    </reaction>
</comment>
<keyword evidence="2 9" id="KW-0859">Xylose metabolism</keyword>
<evidence type="ECO:0000256" key="6">
    <source>
        <dbReference type="ARBA" id="ARBA00022840"/>
    </source>
</evidence>
<evidence type="ECO:0000259" key="10">
    <source>
        <dbReference type="Pfam" id="PF00370"/>
    </source>
</evidence>
<dbReference type="PANTHER" id="PTHR43095:SF5">
    <property type="entry name" value="XYLULOSE KINASE"/>
    <property type="match status" value="1"/>
</dbReference>
<keyword evidence="3 8" id="KW-0808">Transferase</keyword>
<name>A0A2G6KGC7_9BACT</name>
<dbReference type="InterPro" id="IPR000577">
    <property type="entry name" value="Carb_kinase_FGGY"/>
</dbReference>
<dbReference type="InterPro" id="IPR050406">
    <property type="entry name" value="FGGY_Carb_Kinase"/>
</dbReference>
<dbReference type="AlphaFoldDB" id="A0A2G6KGC7"/>
<dbReference type="GO" id="GO:0004856">
    <property type="term" value="F:D-xylulokinase activity"/>
    <property type="evidence" value="ECO:0007669"/>
    <property type="project" value="UniProtKB-EC"/>
</dbReference>
<evidence type="ECO:0000313" key="13">
    <source>
        <dbReference type="Proteomes" id="UP000230821"/>
    </source>
</evidence>
<keyword evidence="6 9" id="KW-0067">ATP-binding</keyword>
<evidence type="ECO:0000256" key="2">
    <source>
        <dbReference type="ARBA" id="ARBA00022629"/>
    </source>
</evidence>
<dbReference type="Gene3D" id="3.30.420.40">
    <property type="match status" value="2"/>
</dbReference>
<evidence type="ECO:0000256" key="4">
    <source>
        <dbReference type="ARBA" id="ARBA00022741"/>
    </source>
</evidence>
<dbReference type="Pfam" id="PF00370">
    <property type="entry name" value="FGGY_N"/>
    <property type="match status" value="1"/>
</dbReference>
<dbReference type="InterPro" id="IPR006000">
    <property type="entry name" value="Xylulokinase"/>
</dbReference>
<proteinExistence type="inferred from homology"/>
<dbReference type="InterPro" id="IPR018485">
    <property type="entry name" value="FGGY_C"/>
</dbReference>
<evidence type="ECO:0000256" key="9">
    <source>
        <dbReference type="RuleBase" id="RU364073"/>
    </source>
</evidence>
<keyword evidence="7 9" id="KW-0119">Carbohydrate metabolism</keyword>
<comment type="similarity">
    <text evidence="1 8">Belongs to the FGGY kinase family.</text>
</comment>
<dbReference type="Pfam" id="PF02782">
    <property type="entry name" value="FGGY_C"/>
    <property type="match status" value="1"/>
</dbReference>
<keyword evidence="4 9" id="KW-0547">Nucleotide-binding</keyword>
<evidence type="ECO:0000313" key="12">
    <source>
        <dbReference type="EMBL" id="PIE34707.1"/>
    </source>
</evidence>
<evidence type="ECO:0000256" key="3">
    <source>
        <dbReference type="ARBA" id="ARBA00022679"/>
    </source>
</evidence>
<evidence type="ECO:0000256" key="1">
    <source>
        <dbReference type="ARBA" id="ARBA00009156"/>
    </source>
</evidence>
<protein>
    <recommendedName>
        <fullName evidence="9">Xylulose kinase</fullName>
        <shortName evidence="9">Xylulokinase</shortName>
        <ecNumber evidence="9">2.7.1.17</ecNumber>
    </recommendedName>
</protein>
<dbReference type="PIRSF" id="PIRSF000538">
    <property type="entry name" value="GlpK"/>
    <property type="match status" value="1"/>
</dbReference>
<dbReference type="GO" id="GO:0005524">
    <property type="term" value="F:ATP binding"/>
    <property type="evidence" value="ECO:0007669"/>
    <property type="project" value="UniProtKB-KW"/>
</dbReference>
<feature type="domain" description="Carbohydrate kinase FGGY C-terminal" evidence="11">
    <location>
        <begin position="259"/>
        <end position="454"/>
    </location>
</feature>
<dbReference type="CDD" id="cd07805">
    <property type="entry name" value="ASKHA_NBD_FGGY_CvXK-like"/>
    <property type="match status" value="1"/>
</dbReference>
<dbReference type="GO" id="GO:0042732">
    <property type="term" value="P:D-xylose metabolic process"/>
    <property type="evidence" value="ECO:0007669"/>
    <property type="project" value="UniProtKB-KW"/>
</dbReference>